<proteinExistence type="predicted"/>
<name>A0A9D5M2T9_9FIRM</name>
<evidence type="ECO:0000313" key="3">
    <source>
        <dbReference type="Proteomes" id="UP000806542"/>
    </source>
</evidence>
<dbReference type="CDD" id="cd02511">
    <property type="entry name" value="Beta4Glucosyltransferase"/>
    <property type="match status" value="1"/>
</dbReference>
<reference evidence="2" key="1">
    <citation type="submission" date="2020-10" db="EMBL/GenBank/DDBJ databases">
        <title>ChiBAC.</title>
        <authorList>
            <person name="Zenner C."/>
            <person name="Hitch T.C.A."/>
            <person name="Clavel T."/>
        </authorList>
    </citation>
    <scope>NUCLEOTIDE SEQUENCE</scope>
    <source>
        <strain evidence="2">DSM 107454</strain>
    </source>
</reference>
<dbReference type="InterPro" id="IPR011990">
    <property type="entry name" value="TPR-like_helical_dom_sf"/>
</dbReference>
<gene>
    <name evidence="2" type="ORF">INF28_11540</name>
</gene>
<dbReference type="InterPro" id="IPR001173">
    <property type="entry name" value="Glyco_trans_2-like"/>
</dbReference>
<dbReference type="SUPFAM" id="SSF53448">
    <property type="entry name" value="Nucleotide-diphospho-sugar transferases"/>
    <property type="match status" value="1"/>
</dbReference>
<keyword evidence="3" id="KW-1185">Reference proteome</keyword>
<dbReference type="AlphaFoldDB" id="A0A9D5M2T9"/>
<dbReference type="EMBL" id="JADCKB010000034">
    <property type="protein sequence ID" value="MBE5041091.1"/>
    <property type="molecule type" value="Genomic_DNA"/>
</dbReference>
<accession>A0A9D5M2T9</accession>
<comment type="caution">
    <text evidence="2">The sequence shown here is derived from an EMBL/GenBank/DDBJ whole genome shotgun (WGS) entry which is preliminary data.</text>
</comment>
<feature type="domain" description="Glycosyltransferase 2-like" evidence="1">
    <location>
        <begin position="1"/>
        <end position="104"/>
    </location>
</feature>
<sequence length="358" mass="41613">MIVKNEEEVLDRCLASAAPVADEIIIVDTGSQDATADIARRYTDKVFSFPWQDDFAAARNFSFSKASMQYCLWLDADDVILPADRTRFLRLKEDLDPSVDVIMLPYHIAFHPDNTPSFWYYRERIVKNSPDYRWQGRVHEAIVPIGNVIYGSAAVSHFKLRPSDPDRNLRILEKMMNDPGDISPRTRFYYGRELYEHGRYPEAVGALEAFWRDSGGWIENKIDACRILSYCYHMMGQREMAFRVLFRSFMLDTPRAEICCELGRLFMEDNQFRLAAYWYETALGCPYQADRGGFIRTECYGYLPSIQLCVCYDRLGDTKRAEAYNELAGKYQPDSQAYQANKVYFDRLRHDGDSAKKE</sequence>
<dbReference type="PANTHER" id="PTHR43630:SF2">
    <property type="entry name" value="GLYCOSYLTRANSFERASE"/>
    <property type="match status" value="1"/>
</dbReference>
<organism evidence="2 3">
    <name type="scientific">Ructibacterium gallinarum</name>
    <dbReference type="NCBI Taxonomy" id="2779355"/>
    <lineage>
        <taxon>Bacteria</taxon>
        <taxon>Bacillati</taxon>
        <taxon>Bacillota</taxon>
        <taxon>Clostridia</taxon>
        <taxon>Eubacteriales</taxon>
        <taxon>Oscillospiraceae</taxon>
        <taxon>Ructibacterium</taxon>
    </lineage>
</organism>
<dbReference type="Gene3D" id="3.90.550.10">
    <property type="entry name" value="Spore Coat Polysaccharide Biosynthesis Protein SpsA, Chain A"/>
    <property type="match status" value="1"/>
</dbReference>
<dbReference type="Proteomes" id="UP000806542">
    <property type="component" value="Unassembled WGS sequence"/>
</dbReference>
<dbReference type="InterPro" id="IPR029044">
    <property type="entry name" value="Nucleotide-diphossugar_trans"/>
</dbReference>
<dbReference type="PANTHER" id="PTHR43630">
    <property type="entry name" value="POLY-BETA-1,6-N-ACETYL-D-GLUCOSAMINE SYNTHASE"/>
    <property type="match status" value="1"/>
</dbReference>
<dbReference type="SUPFAM" id="SSF48452">
    <property type="entry name" value="TPR-like"/>
    <property type="match status" value="1"/>
</dbReference>
<evidence type="ECO:0000259" key="1">
    <source>
        <dbReference type="Pfam" id="PF00535"/>
    </source>
</evidence>
<dbReference type="Gene3D" id="1.25.40.10">
    <property type="entry name" value="Tetratricopeptide repeat domain"/>
    <property type="match status" value="1"/>
</dbReference>
<protein>
    <submittedName>
        <fullName evidence="2">Glycosyltransferase family 2 protein</fullName>
    </submittedName>
</protein>
<dbReference type="Pfam" id="PF00535">
    <property type="entry name" value="Glycos_transf_2"/>
    <property type="match status" value="1"/>
</dbReference>
<evidence type="ECO:0000313" key="2">
    <source>
        <dbReference type="EMBL" id="MBE5041091.1"/>
    </source>
</evidence>